<dbReference type="Proteomes" id="UP001416393">
    <property type="component" value="Unassembled WGS sequence"/>
</dbReference>
<evidence type="ECO:0000313" key="1">
    <source>
        <dbReference type="EMBL" id="MEN3323658.1"/>
    </source>
</evidence>
<proteinExistence type="predicted"/>
<gene>
    <name evidence="1" type="ORF">VP395_07960</name>
</gene>
<dbReference type="PROSITE" id="PS51257">
    <property type="entry name" value="PROKAR_LIPOPROTEIN"/>
    <property type="match status" value="1"/>
</dbReference>
<comment type="caution">
    <text evidence="1">The sequence shown here is derived from an EMBL/GenBank/DDBJ whole genome shotgun (WGS) entry which is preliminary data.</text>
</comment>
<dbReference type="EMBL" id="JAZHYP010000003">
    <property type="protein sequence ID" value="MEN3323658.1"/>
    <property type="molecule type" value="Genomic_DNA"/>
</dbReference>
<reference evidence="1 2" key="1">
    <citation type="submission" date="2024-01" db="EMBL/GenBank/DDBJ databases">
        <title>Mariniflexile litorale sp. nov., isolated from the shallow sediments of the Sea of Japan.</title>
        <authorList>
            <person name="Romanenko L."/>
            <person name="Bystritskaya E."/>
            <person name="Isaeva M."/>
        </authorList>
    </citation>
    <scope>NUCLEOTIDE SEQUENCE [LARGE SCALE GENOMIC DNA]</scope>
    <source>
        <strain evidence="1 2">KCTC 32427</strain>
    </source>
</reference>
<protein>
    <recommendedName>
        <fullName evidence="3">Lipoprotein</fullName>
    </recommendedName>
</protein>
<dbReference type="RefSeq" id="WP_346241290.1">
    <property type="nucleotide sequence ID" value="NZ_JAZHYP010000003.1"/>
</dbReference>
<evidence type="ECO:0000313" key="2">
    <source>
        <dbReference type="Proteomes" id="UP001416393"/>
    </source>
</evidence>
<keyword evidence="2" id="KW-1185">Reference proteome</keyword>
<sequence>MRILTTIFLILILTSCKEDRKNNLYNINVIEHDTIYKRTKTHLDSKYKLIGKNDNPKEILLSENTSQIIQGKFGFGMVEANKPQNKAFIFQTDYKIKINSLPKLSNPNLFSLVNEFEESTSENNLKSVLIESDDDALTNTKAYKLTFAFIKNQNDTIGFQNTYQLVINNRFTSINYLNESIENFIEMEKEFEGLALRIK</sequence>
<name>A0ABV0A979_9FLAO</name>
<organism evidence="1 2">
    <name type="scientific">Mariniflexile soesokkakense</name>
    <dbReference type="NCBI Taxonomy" id="1343160"/>
    <lineage>
        <taxon>Bacteria</taxon>
        <taxon>Pseudomonadati</taxon>
        <taxon>Bacteroidota</taxon>
        <taxon>Flavobacteriia</taxon>
        <taxon>Flavobacteriales</taxon>
        <taxon>Flavobacteriaceae</taxon>
        <taxon>Mariniflexile</taxon>
    </lineage>
</organism>
<evidence type="ECO:0008006" key="3">
    <source>
        <dbReference type="Google" id="ProtNLM"/>
    </source>
</evidence>
<accession>A0ABV0A979</accession>